<evidence type="ECO:0000313" key="2">
    <source>
        <dbReference type="Proteomes" id="UP001429745"/>
    </source>
</evidence>
<name>A0ABX1KB85_9MICO</name>
<protein>
    <recommendedName>
        <fullName evidence="3">HTH tetR-type domain-containing protein</fullName>
    </recommendedName>
</protein>
<dbReference type="Proteomes" id="UP001429745">
    <property type="component" value="Unassembled WGS sequence"/>
</dbReference>
<dbReference type="Gene3D" id="1.10.357.10">
    <property type="entry name" value="Tetracycline Repressor, domain 2"/>
    <property type="match status" value="1"/>
</dbReference>
<dbReference type="SUPFAM" id="SSF46689">
    <property type="entry name" value="Homeodomain-like"/>
    <property type="match status" value="1"/>
</dbReference>
<comment type="caution">
    <text evidence="1">The sequence shown here is derived from an EMBL/GenBank/DDBJ whole genome shotgun (WGS) entry which is preliminary data.</text>
</comment>
<evidence type="ECO:0008006" key="3">
    <source>
        <dbReference type="Google" id="ProtNLM"/>
    </source>
</evidence>
<dbReference type="EMBL" id="JABACI010000002">
    <property type="protein sequence ID" value="NLP84286.1"/>
    <property type="molecule type" value="Genomic_DNA"/>
</dbReference>
<accession>A0ABX1KB85</accession>
<dbReference type="InterPro" id="IPR009057">
    <property type="entry name" value="Homeodomain-like_sf"/>
</dbReference>
<evidence type="ECO:0000313" key="1">
    <source>
        <dbReference type="EMBL" id="NLP84286.1"/>
    </source>
</evidence>
<proteinExistence type="predicted"/>
<keyword evidence="2" id="KW-1185">Reference proteome</keyword>
<reference evidence="1 2" key="1">
    <citation type="submission" date="2020-04" db="EMBL/GenBank/DDBJ databases">
        <title>CFH 90308 Microbacterium sp.</title>
        <authorList>
            <person name="Nie G."/>
            <person name="Ming H."/>
            <person name="Xia T."/>
        </authorList>
    </citation>
    <scope>NUCLEOTIDE SEQUENCE [LARGE SCALE GENOMIC DNA]</scope>
    <source>
        <strain evidence="1 2">CFH 90308</strain>
    </source>
</reference>
<gene>
    <name evidence="1" type="ORF">HF576_10525</name>
</gene>
<organism evidence="1 2">
    <name type="scientific">Microbacterium salsuginis</name>
    <dbReference type="NCBI Taxonomy" id="2722803"/>
    <lineage>
        <taxon>Bacteria</taxon>
        <taxon>Bacillati</taxon>
        <taxon>Actinomycetota</taxon>
        <taxon>Actinomycetes</taxon>
        <taxon>Micrococcales</taxon>
        <taxon>Microbacteriaceae</taxon>
        <taxon>Microbacterium</taxon>
    </lineage>
</organism>
<sequence length="235" mass="25502">MLKVAVERVNAEGLRLGYENIELEDLIRVAGVPRSTVFRIWPDRTAFVADLVRALFEADPNFGAGFDPPTMSLLDEVMTANADAMRTPEGRQVALREAVRATVAHNMVAVETTVAWRVYRTMSAALASGDAVPGGENIRVQLAEIVDRYVERMAEVYRALNAAFGLRMRDGLSERDLAVAIIAVIDGMGDHRRISPALIGSAHDVALGPEGARAWHLAAIAVYGVYTAMTEGLPD</sequence>